<proteinExistence type="predicted"/>
<feature type="transmembrane region" description="Helical" evidence="2">
    <location>
        <begin position="12"/>
        <end position="36"/>
    </location>
</feature>
<keyword evidence="4" id="KW-1185">Reference proteome</keyword>
<keyword evidence="2" id="KW-0472">Membrane</keyword>
<feature type="region of interest" description="Disordered" evidence="1">
    <location>
        <begin position="254"/>
        <end position="279"/>
    </location>
</feature>
<reference evidence="4" key="1">
    <citation type="submission" date="2016-10" db="EMBL/GenBank/DDBJ databases">
        <authorList>
            <person name="Varghese N."/>
            <person name="Submissions S."/>
        </authorList>
    </citation>
    <scope>NUCLEOTIDE SEQUENCE [LARGE SCALE GENOMIC DNA]</scope>
    <source>
        <strain evidence="4">DSM 8987</strain>
    </source>
</reference>
<keyword evidence="2" id="KW-1133">Transmembrane helix</keyword>
<dbReference type="AlphaFoldDB" id="A0A1G7B5N7"/>
<evidence type="ECO:0000256" key="1">
    <source>
        <dbReference type="SAM" id="MobiDB-lite"/>
    </source>
</evidence>
<accession>A0A1G7B5N7</accession>
<name>A0A1G7B5N7_9BACT</name>
<gene>
    <name evidence="3" type="ORF">SAMN05661003_10569</name>
</gene>
<organism evidence="3 4">
    <name type="scientific">Desulfuromonas thiophila</name>
    <dbReference type="NCBI Taxonomy" id="57664"/>
    <lineage>
        <taxon>Bacteria</taxon>
        <taxon>Pseudomonadati</taxon>
        <taxon>Thermodesulfobacteriota</taxon>
        <taxon>Desulfuromonadia</taxon>
        <taxon>Desulfuromonadales</taxon>
        <taxon>Desulfuromonadaceae</taxon>
        <taxon>Desulfuromonas</taxon>
    </lineage>
</organism>
<protein>
    <submittedName>
        <fullName evidence="3">Uncharacterized protein</fullName>
    </submittedName>
</protein>
<dbReference type="Proteomes" id="UP000243205">
    <property type="component" value="Unassembled WGS sequence"/>
</dbReference>
<feature type="transmembrane region" description="Helical" evidence="2">
    <location>
        <begin position="48"/>
        <end position="67"/>
    </location>
</feature>
<dbReference type="RefSeq" id="WP_092077638.1">
    <property type="nucleotide sequence ID" value="NZ_FNAQ01000005.1"/>
</dbReference>
<keyword evidence="2" id="KW-0812">Transmembrane</keyword>
<evidence type="ECO:0000313" key="3">
    <source>
        <dbReference type="EMBL" id="SDE22180.1"/>
    </source>
</evidence>
<sequence>MSEVSESRGRWILGSLTVILMVPVVFIVGIVVGVNIEREVSLSQDNLSSWVSAFATVTIAVLTIVLAKETWALRLIQLAQIEQIRKDSIKPSVNLYLKANPVGMNFLDIHVKNSGPGAAQNIRFTFRNASAGLEPVFANFLEQLNELAILEKGISSLGPGEHRSSFVLSFHEFYQKHGEKALELNTEVDIEFEDIEGAKYRSRAFFNFTEYKGVSGLGDGDPLHEIASHLKKIKEEIGHFSSGFKKIKADVYTSEDRERERQLWEERRREHEKQKSESG</sequence>
<dbReference type="EMBL" id="FNAQ01000005">
    <property type="protein sequence ID" value="SDE22180.1"/>
    <property type="molecule type" value="Genomic_DNA"/>
</dbReference>
<evidence type="ECO:0000313" key="4">
    <source>
        <dbReference type="Proteomes" id="UP000243205"/>
    </source>
</evidence>
<evidence type="ECO:0000256" key="2">
    <source>
        <dbReference type="SAM" id="Phobius"/>
    </source>
</evidence>
<dbReference type="OrthoDB" id="9153175at2"/>